<dbReference type="AlphaFoldDB" id="A0A8X6YD04"/>
<dbReference type="InterPro" id="IPR051265">
    <property type="entry name" value="HIBADH-related_NP60_sf"/>
</dbReference>
<dbReference type="PANTHER" id="PTHR43580">
    <property type="entry name" value="OXIDOREDUCTASE GLYR1-RELATED"/>
    <property type="match status" value="1"/>
</dbReference>
<dbReference type="GO" id="GO:0140673">
    <property type="term" value="P:transcription elongation-coupled chromatin remodeling"/>
    <property type="evidence" value="ECO:0007669"/>
    <property type="project" value="TreeGrafter"/>
</dbReference>
<evidence type="ECO:0000313" key="3">
    <source>
        <dbReference type="Proteomes" id="UP000886998"/>
    </source>
</evidence>
<name>A0A8X6YD04_9ARAC</name>
<dbReference type="InterPro" id="IPR006115">
    <property type="entry name" value="6PGDH_NADP-bd"/>
</dbReference>
<accession>A0A8X6YD04</accession>
<feature type="domain" description="6-phosphogluconate dehydrogenase NADP-binding" evidence="1">
    <location>
        <begin position="33"/>
        <end position="189"/>
    </location>
</feature>
<gene>
    <name evidence="2" type="primary">AGAP009949</name>
    <name evidence="2" type="ORF">TNIN_146561</name>
</gene>
<evidence type="ECO:0000313" key="2">
    <source>
        <dbReference type="EMBL" id="GFY70028.1"/>
    </source>
</evidence>
<protein>
    <submittedName>
        <fullName evidence="2">Oxidoreductase GLYR1</fullName>
    </submittedName>
</protein>
<dbReference type="Pfam" id="PF03446">
    <property type="entry name" value="NAD_binding_2"/>
    <property type="match status" value="1"/>
</dbReference>
<dbReference type="GO" id="GO:0003677">
    <property type="term" value="F:DNA binding"/>
    <property type="evidence" value="ECO:0007669"/>
    <property type="project" value="TreeGrafter"/>
</dbReference>
<sequence>MATPGECNTEPSLELLQVKNTFIEENTKAAPKKIGFIGMGRLGQIIVKHLLNSRHVVSIWNQSVEKCLKSVEAGAQLCLTPSEVVRNSDIIFSCVSGPDVVKSLFYRDEGILQGFKNCEPGTKGYVELTFMDSSTSNEIAKAIRDNGGKYLEAPIYDSGRRAEEGSLPLLCSGDLELFKECEVYFTTFSEFQIFDP</sequence>
<dbReference type="OrthoDB" id="21615at2759"/>
<dbReference type="InterPro" id="IPR036291">
    <property type="entry name" value="NAD(P)-bd_dom_sf"/>
</dbReference>
<proteinExistence type="predicted"/>
<evidence type="ECO:0000259" key="1">
    <source>
        <dbReference type="Pfam" id="PF03446"/>
    </source>
</evidence>
<dbReference type="Gene3D" id="3.40.50.720">
    <property type="entry name" value="NAD(P)-binding Rossmann-like Domain"/>
    <property type="match status" value="1"/>
</dbReference>
<comment type="caution">
    <text evidence="2">The sequence shown here is derived from an EMBL/GenBank/DDBJ whole genome shotgun (WGS) entry which is preliminary data.</text>
</comment>
<dbReference type="SUPFAM" id="SSF51735">
    <property type="entry name" value="NAD(P)-binding Rossmann-fold domains"/>
    <property type="match status" value="1"/>
</dbReference>
<dbReference type="GO" id="GO:0050661">
    <property type="term" value="F:NADP binding"/>
    <property type="evidence" value="ECO:0007669"/>
    <property type="project" value="InterPro"/>
</dbReference>
<dbReference type="Proteomes" id="UP000886998">
    <property type="component" value="Unassembled WGS sequence"/>
</dbReference>
<dbReference type="GO" id="GO:0000785">
    <property type="term" value="C:chromatin"/>
    <property type="evidence" value="ECO:0007669"/>
    <property type="project" value="TreeGrafter"/>
</dbReference>
<dbReference type="GO" id="GO:0031491">
    <property type="term" value="F:nucleosome binding"/>
    <property type="evidence" value="ECO:0007669"/>
    <property type="project" value="TreeGrafter"/>
</dbReference>
<dbReference type="EMBL" id="BMAV01017960">
    <property type="protein sequence ID" value="GFY70028.1"/>
    <property type="molecule type" value="Genomic_DNA"/>
</dbReference>
<dbReference type="PANTHER" id="PTHR43580:SF2">
    <property type="entry name" value="CYTOKINE-LIKE NUCLEAR FACTOR N-PAC"/>
    <property type="match status" value="1"/>
</dbReference>
<reference evidence="2" key="1">
    <citation type="submission" date="2020-08" db="EMBL/GenBank/DDBJ databases">
        <title>Multicomponent nature underlies the extraordinary mechanical properties of spider dragline silk.</title>
        <authorList>
            <person name="Kono N."/>
            <person name="Nakamura H."/>
            <person name="Mori M."/>
            <person name="Yoshida Y."/>
            <person name="Ohtoshi R."/>
            <person name="Malay A.D."/>
            <person name="Moran D.A.P."/>
            <person name="Tomita M."/>
            <person name="Numata K."/>
            <person name="Arakawa K."/>
        </authorList>
    </citation>
    <scope>NUCLEOTIDE SEQUENCE</scope>
</reference>
<organism evidence="2 3">
    <name type="scientific">Trichonephila inaurata madagascariensis</name>
    <dbReference type="NCBI Taxonomy" id="2747483"/>
    <lineage>
        <taxon>Eukaryota</taxon>
        <taxon>Metazoa</taxon>
        <taxon>Ecdysozoa</taxon>
        <taxon>Arthropoda</taxon>
        <taxon>Chelicerata</taxon>
        <taxon>Arachnida</taxon>
        <taxon>Araneae</taxon>
        <taxon>Araneomorphae</taxon>
        <taxon>Entelegynae</taxon>
        <taxon>Araneoidea</taxon>
        <taxon>Nephilidae</taxon>
        <taxon>Trichonephila</taxon>
        <taxon>Trichonephila inaurata</taxon>
    </lineage>
</organism>
<keyword evidence="3" id="KW-1185">Reference proteome</keyword>